<dbReference type="Gene3D" id="1.20.1250.20">
    <property type="entry name" value="MFS general substrate transporter like domains"/>
    <property type="match status" value="2"/>
</dbReference>
<evidence type="ECO:0000313" key="10">
    <source>
        <dbReference type="EMBL" id="KAF9893539.1"/>
    </source>
</evidence>
<keyword evidence="2" id="KW-0813">Transport</keyword>
<dbReference type="Proteomes" id="UP001194746">
    <property type="component" value="Unassembled WGS sequence"/>
</dbReference>
<comment type="subcellular location">
    <subcellularLocation>
        <location evidence="1">Membrane</location>
        <topology evidence="1">Multi-pass membrane protein</topology>
    </subcellularLocation>
</comment>
<feature type="transmembrane region" description="Helical" evidence="8">
    <location>
        <begin position="107"/>
        <end position="126"/>
    </location>
</feature>
<keyword evidence="11" id="KW-1185">Reference proteome</keyword>
<dbReference type="PANTHER" id="PTHR43791">
    <property type="entry name" value="PERMEASE-RELATED"/>
    <property type="match status" value="1"/>
</dbReference>
<reference evidence="10" key="2">
    <citation type="submission" date="2020-02" db="EMBL/GenBank/DDBJ databases">
        <authorList>
            <person name="Gilchrist C.L.M."/>
            <person name="Chooi Y.-H."/>
        </authorList>
    </citation>
    <scope>NUCLEOTIDE SEQUENCE</scope>
    <source>
        <strain evidence="10">MST-FP2251</strain>
    </source>
</reference>
<comment type="similarity">
    <text evidence="6">Belongs to the major facilitator superfamily. Allantoate permease family.</text>
</comment>
<dbReference type="Pfam" id="PF07690">
    <property type="entry name" value="MFS_1"/>
    <property type="match status" value="1"/>
</dbReference>
<dbReference type="SUPFAM" id="SSF103473">
    <property type="entry name" value="MFS general substrate transporter"/>
    <property type="match status" value="1"/>
</dbReference>
<comment type="caution">
    <text evidence="10">The sequence shown here is derived from an EMBL/GenBank/DDBJ whole genome shotgun (WGS) entry which is preliminary data.</text>
</comment>
<proteinExistence type="inferred from homology"/>
<dbReference type="InterPro" id="IPR020846">
    <property type="entry name" value="MFS_dom"/>
</dbReference>
<name>A0AAD4CVL9_ASPNN</name>
<dbReference type="EMBL" id="VCAU01000007">
    <property type="protein sequence ID" value="KAF9893539.1"/>
    <property type="molecule type" value="Genomic_DNA"/>
</dbReference>
<feature type="transmembrane region" description="Helical" evidence="8">
    <location>
        <begin position="132"/>
        <end position="155"/>
    </location>
</feature>
<dbReference type="GO" id="GO:0016020">
    <property type="term" value="C:membrane"/>
    <property type="evidence" value="ECO:0007669"/>
    <property type="project" value="UniProtKB-SubCell"/>
</dbReference>
<evidence type="ECO:0000256" key="5">
    <source>
        <dbReference type="ARBA" id="ARBA00023136"/>
    </source>
</evidence>
<dbReference type="PANTHER" id="PTHR43791:SF32">
    <property type="entry name" value="MAJOR FACILITATOR SUPERFAMILY (MFS) PROFILE DOMAIN-CONTAINING PROTEIN"/>
    <property type="match status" value="1"/>
</dbReference>
<dbReference type="AlphaFoldDB" id="A0AAD4CVL9"/>
<evidence type="ECO:0000259" key="9">
    <source>
        <dbReference type="PROSITE" id="PS50850"/>
    </source>
</evidence>
<dbReference type="FunFam" id="1.20.1250.20:FF:000065">
    <property type="entry name" value="Putative MFS pantothenate transporter"/>
    <property type="match status" value="1"/>
</dbReference>
<keyword evidence="4 8" id="KW-1133">Transmembrane helix</keyword>
<gene>
    <name evidence="10" type="ORF">FE257_010851</name>
</gene>
<accession>A0AAD4CVL9</accession>
<evidence type="ECO:0000256" key="8">
    <source>
        <dbReference type="SAM" id="Phobius"/>
    </source>
</evidence>
<evidence type="ECO:0000256" key="1">
    <source>
        <dbReference type="ARBA" id="ARBA00004141"/>
    </source>
</evidence>
<feature type="transmembrane region" description="Helical" evidence="8">
    <location>
        <begin position="321"/>
        <end position="342"/>
    </location>
</feature>
<keyword evidence="5 8" id="KW-0472">Membrane</keyword>
<evidence type="ECO:0000256" key="7">
    <source>
        <dbReference type="SAM" id="MobiDB-lite"/>
    </source>
</evidence>
<organism evidence="10 11">
    <name type="scientific">Aspergillus nanangensis</name>
    <dbReference type="NCBI Taxonomy" id="2582783"/>
    <lineage>
        <taxon>Eukaryota</taxon>
        <taxon>Fungi</taxon>
        <taxon>Dikarya</taxon>
        <taxon>Ascomycota</taxon>
        <taxon>Pezizomycotina</taxon>
        <taxon>Eurotiomycetes</taxon>
        <taxon>Eurotiomycetidae</taxon>
        <taxon>Eurotiales</taxon>
        <taxon>Aspergillaceae</taxon>
        <taxon>Aspergillus</taxon>
        <taxon>Aspergillus subgen. Circumdati</taxon>
    </lineage>
</organism>
<reference evidence="10" key="1">
    <citation type="journal article" date="2019" name="Beilstein J. Org. Chem.">
        <title>Nanangenines: drimane sesquiterpenoids as the dominant metabolite cohort of a novel Australian fungus, Aspergillus nanangensis.</title>
        <authorList>
            <person name="Lacey H.J."/>
            <person name="Gilchrist C.L.M."/>
            <person name="Crombie A."/>
            <person name="Kalaitzis J.A."/>
            <person name="Vuong D."/>
            <person name="Rutledge P.J."/>
            <person name="Turner P."/>
            <person name="Pitt J.I."/>
            <person name="Lacey E."/>
            <person name="Chooi Y.H."/>
            <person name="Piggott A.M."/>
        </authorList>
    </citation>
    <scope>NUCLEOTIDE SEQUENCE</scope>
    <source>
        <strain evidence="10">MST-FP2251</strain>
    </source>
</reference>
<dbReference type="InterPro" id="IPR036259">
    <property type="entry name" value="MFS_trans_sf"/>
</dbReference>
<evidence type="ECO:0000313" key="11">
    <source>
        <dbReference type="Proteomes" id="UP001194746"/>
    </source>
</evidence>
<feature type="transmembrane region" description="Helical" evidence="8">
    <location>
        <begin position="167"/>
        <end position="188"/>
    </location>
</feature>
<feature type="transmembrane region" description="Helical" evidence="8">
    <location>
        <begin position="348"/>
        <end position="371"/>
    </location>
</feature>
<evidence type="ECO:0000256" key="2">
    <source>
        <dbReference type="ARBA" id="ARBA00022448"/>
    </source>
</evidence>
<sequence>MSILPVGKIPEGSTGSCNPDDGYEYNSKAERKVRTKIDISVLPMLCLGLIVFQLDRMNVASALTGGFAQDISVDQNTINLGNQMMFLGIIILEIPSNMLLQKIGPRVYIPAQIFVFGVVATLQIFVKNRAGFLSIRLVLGLCEAGYIPGAIYTLSTWYTRPELAKRVAVVFFGMFGGNAISPLLGAGILQLHGQRGLTGWQWIFLIEGVLTILVSILLLLAFPGSPTTRNPQALQGFIRFTDTDRKILTIRNLSENMNHNEKKPSRHRRRTIPLPVVWKTLLHYRRWPHYISTACVFSTWSPLTTYTPSIMMSLGFGRVQANALGAIGAALTLPIVFAFSWASDRTGRRGLCVIIAISSYLTVLIIARAVMPNVNDRWSRFGLWTVVNAFAVCYHPVHNTWVQVNCKSHDERSIAIA</sequence>
<feature type="region of interest" description="Disordered" evidence="7">
    <location>
        <begin position="1"/>
        <end position="22"/>
    </location>
</feature>
<evidence type="ECO:0000256" key="6">
    <source>
        <dbReference type="ARBA" id="ARBA00037968"/>
    </source>
</evidence>
<evidence type="ECO:0000256" key="3">
    <source>
        <dbReference type="ARBA" id="ARBA00022692"/>
    </source>
</evidence>
<feature type="transmembrane region" description="Helical" evidence="8">
    <location>
        <begin position="200"/>
        <end position="222"/>
    </location>
</feature>
<evidence type="ECO:0000256" key="4">
    <source>
        <dbReference type="ARBA" id="ARBA00022989"/>
    </source>
</evidence>
<keyword evidence="3 8" id="KW-0812">Transmembrane</keyword>
<dbReference type="InterPro" id="IPR011701">
    <property type="entry name" value="MFS"/>
</dbReference>
<dbReference type="GO" id="GO:0022857">
    <property type="term" value="F:transmembrane transporter activity"/>
    <property type="evidence" value="ECO:0007669"/>
    <property type="project" value="InterPro"/>
</dbReference>
<dbReference type="PROSITE" id="PS50850">
    <property type="entry name" value="MFS"/>
    <property type="match status" value="1"/>
</dbReference>
<feature type="domain" description="Major facilitator superfamily (MFS) profile" evidence="9">
    <location>
        <begin position="41"/>
        <end position="417"/>
    </location>
</feature>
<protein>
    <recommendedName>
        <fullName evidence="9">Major facilitator superfamily (MFS) profile domain-containing protein</fullName>
    </recommendedName>
</protein>